<feature type="non-terminal residue" evidence="1">
    <location>
        <position position="71"/>
    </location>
</feature>
<organism evidence="1 2">
    <name type="scientific">Actinomortierella ambigua</name>
    <dbReference type="NCBI Taxonomy" id="1343610"/>
    <lineage>
        <taxon>Eukaryota</taxon>
        <taxon>Fungi</taxon>
        <taxon>Fungi incertae sedis</taxon>
        <taxon>Mucoromycota</taxon>
        <taxon>Mortierellomycotina</taxon>
        <taxon>Mortierellomycetes</taxon>
        <taxon>Mortierellales</taxon>
        <taxon>Mortierellaceae</taxon>
        <taxon>Actinomortierella</taxon>
    </lineage>
</organism>
<protein>
    <submittedName>
        <fullName evidence="1">Uncharacterized protein</fullName>
    </submittedName>
</protein>
<name>A0A9P6PQN1_9FUNG</name>
<dbReference type="AlphaFoldDB" id="A0A9P6PQN1"/>
<proteinExistence type="predicted"/>
<dbReference type="EMBL" id="JAAAJB010000900">
    <property type="protein sequence ID" value="KAG0250070.1"/>
    <property type="molecule type" value="Genomic_DNA"/>
</dbReference>
<evidence type="ECO:0000313" key="1">
    <source>
        <dbReference type="EMBL" id="KAG0250070.1"/>
    </source>
</evidence>
<sequence length="71" mass="8465">MDRAYMHIANPGDDTEWVSYQASMNEYNTTMRGHQTVMSEYSTTMREHQASVDEYNAVMRRFQDDYLARYP</sequence>
<reference evidence="1" key="1">
    <citation type="journal article" date="2020" name="Fungal Divers.">
        <title>Resolving the Mortierellaceae phylogeny through synthesis of multi-gene phylogenetics and phylogenomics.</title>
        <authorList>
            <person name="Vandepol N."/>
            <person name="Liber J."/>
            <person name="Desiro A."/>
            <person name="Na H."/>
            <person name="Kennedy M."/>
            <person name="Barry K."/>
            <person name="Grigoriev I.V."/>
            <person name="Miller A.N."/>
            <person name="O'Donnell K."/>
            <person name="Stajich J.E."/>
            <person name="Bonito G."/>
        </authorList>
    </citation>
    <scope>NUCLEOTIDE SEQUENCE</scope>
    <source>
        <strain evidence="1">BC1065</strain>
    </source>
</reference>
<keyword evidence="2" id="KW-1185">Reference proteome</keyword>
<evidence type="ECO:0000313" key="2">
    <source>
        <dbReference type="Proteomes" id="UP000807716"/>
    </source>
</evidence>
<accession>A0A9P6PQN1</accession>
<dbReference type="Proteomes" id="UP000807716">
    <property type="component" value="Unassembled WGS sequence"/>
</dbReference>
<comment type="caution">
    <text evidence="1">The sequence shown here is derived from an EMBL/GenBank/DDBJ whole genome shotgun (WGS) entry which is preliminary data.</text>
</comment>
<gene>
    <name evidence="1" type="ORF">DFQ27_009637</name>
</gene>